<evidence type="ECO:0000313" key="3">
    <source>
        <dbReference type="Proteomes" id="UP000009022"/>
    </source>
</evidence>
<reference evidence="2 3" key="1">
    <citation type="journal article" date="2008" name="Nature">
        <title>The Trichoplax genome and the nature of placozoans.</title>
        <authorList>
            <person name="Srivastava M."/>
            <person name="Begovic E."/>
            <person name="Chapman J."/>
            <person name="Putnam N.H."/>
            <person name="Hellsten U."/>
            <person name="Kawashima T."/>
            <person name="Kuo A."/>
            <person name="Mitros T."/>
            <person name="Salamov A."/>
            <person name="Carpenter M.L."/>
            <person name="Signorovitch A.Y."/>
            <person name="Moreno M.A."/>
            <person name="Kamm K."/>
            <person name="Grimwood J."/>
            <person name="Schmutz J."/>
            <person name="Shapiro H."/>
            <person name="Grigoriev I.V."/>
            <person name="Buss L.W."/>
            <person name="Schierwater B."/>
            <person name="Dellaporta S.L."/>
            <person name="Rokhsar D.S."/>
        </authorList>
    </citation>
    <scope>NUCLEOTIDE SEQUENCE [LARGE SCALE GENOMIC DNA]</scope>
    <source>
        <strain evidence="2 3">Grell-BS-1999</strain>
    </source>
</reference>
<dbReference type="Proteomes" id="UP000009022">
    <property type="component" value="Unassembled WGS sequence"/>
</dbReference>
<protein>
    <recommendedName>
        <fullName evidence="4">EamA domain-containing protein</fullName>
    </recommendedName>
</protein>
<dbReference type="SUPFAM" id="SSF103481">
    <property type="entry name" value="Multidrug resistance efflux transporter EmrE"/>
    <property type="match status" value="1"/>
</dbReference>
<evidence type="ECO:0000313" key="2">
    <source>
        <dbReference type="EMBL" id="EDV19068.1"/>
    </source>
</evidence>
<dbReference type="GeneID" id="6759661"/>
<feature type="transmembrane region" description="Helical" evidence="1">
    <location>
        <begin position="127"/>
        <end position="146"/>
    </location>
</feature>
<dbReference type="InterPro" id="IPR026505">
    <property type="entry name" value="Solute_c_fam_35_mem_F3/F4"/>
</dbReference>
<dbReference type="EMBL" id="DS985313">
    <property type="protein sequence ID" value="EDV19068.1"/>
    <property type="molecule type" value="Genomic_DNA"/>
</dbReference>
<dbReference type="InterPro" id="IPR037185">
    <property type="entry name" value="EmrE-like"/>
</dbReference>
<dbReference type="RefSeq" id="XP_002118447.1">
    <property type="nucleotide sequence ID" value="XM_002118411.1"/>
</dbReference>
<gene>
    <name evidence="2" type="ORF">TRIADDRAFT_62482</name>
</gene>
<evidence type="ECO:0008006" key="4">
    <source>
        <dbReference type="Google" id="ProtNLM"/>
    </source>
</evidence>
<dbReference type="HOGENOM" id="CLU_022280_1_0_1"/>
<sequence>MENCVINNEIAMKSTNFFSTVMESADNISPVMESADIVSTVMESADNDLTVMESADNVSTVMESADNVSTAMGSTDNVSTAILMNITVALNYYPLNFTAPTDITAIFSSVLSMVYILSVLFLKEPFVLLRALAVCLSTTGVVLFAFDDGFGSFATLGVILSVFFTLTAACFRVYEKYSIGDASPIQASMLLTIISIINFLLGWIPVVIFHYTGFEKLTWSDIPWEPLMITDFCNMLNACFVVIGVAVTYPVFISLGSLFGIPINAVIDAIFRNESFSALKIVSTLLLAVGFLILLIPLETAKSISRTPIKLITCRYRKK</sequence>
<organism evidence="2 3">
    <name type="scientific">Trichoplax adhaerens</name>
    <name type="common">Trichoplax reptans</name>
    <dbReference type="NCBI Taxonomy" id="10228"/>
    <lineage>
        <taxon>Eukaryota</taxon>
        <taxon>Metazoa</taxon>
        <taxon>Placozoa</taxon>
        <taxon>Uniplacotomia</taxon>
        <taxon>Trichoplacea</taxon>
        <taxon>Trichoplacidae</taxon>
        <taxon>Trichoplax</taxon>
    </lineage>
</organism>
<feature type="transmembrane region" description="Helical" evidence="1">
    <location>
        <begin position="187"/>
        <end position="214"/>
    </location>
</feature>
<dbReference type="AlphaFoldDB" id="B3SDX8"/>
<accession>B3SDX8</accession>
<keyword evidence="1" id="KW-0812">Transmembrane</keyword>
<proteinExistence type="predicted"/>
<feature type="transmembrane region" description="Helical" evidence="1">
    <location>
        <begin position="234"/>
        <end position="267"/>
    </location>
</feature>
<feature type="transmembrane region" description="Helical" evidence="1">
    <location>
        <begin position="279"/>
        <end position="298"/>
    </location>
</feature>
<feature type="transmembrane region" description="Helical" evidence="1">
    <location>
        <begin position="103"/>
        <end position="122"/>
    </location>
</feature>
<feature type="transmembrane region" description="Helical" evidence="1">
    <location>
        <begin position="152"/>
        <end position="175"/>
    </location>
</feature>
<evidence type="ECO:0000256" key="1">
    <source>
        <dbReference type="SAM" id="Phobius"/>
    </source>
</evidence>
<dbReference type="PANTHER" id="PTHR19346:SF4">
    <property type="entry name" value="SUGAR PHOSPHATE TRANSPORTER DOMAIN-CONTAINING PROTEIN"/>
    <property type="match status" value="1"/>
</dbReference>
<keyword evidence="3" id="KW-1185">Reference proteome</keyword>
<dbReference type="OrthoDB" id="10062838at2759"/>
<dbReference type="KEGG" id="tad:TRIADDRAFT_62482"/>
<dbReference type="PANTHER" id="PTHR19346">
    <property type="entry name" value="SUGAR PHOSPHATE TRANSPORTER DOMAIN-CONTAINING PROTEIN"/>
    <property type="match status" value="1"/>
</dbReference>
<keyword evidence="1" id="KW-0472">Membrane</keyword>
<dbReference type="CTD" id="6759661"/>
<keyword evidence="1" id="KW-1133">Transmembrane helix</keyword>
<dbReference type="PhylomeDB" id="B3SDX8"/>
<dbReference type="eggNOG" id="KOG4314">
    <property type="taxonomic scope" value="Eukaryota"/>
</dbReference>
<dbReference type="InParanoid" id="B3SDX8"/>
<name>B3SDX8_TRIAD</name>